<dbReference type="InterPro" id="IPR029018">
    <property type="entry name" value="Hex-like_dom2"/>
</dbReference>
<reference evidence="2 3" key="1">
    <citation type="submission" date="2018-07" db="EMBL/GenBank/DDBJ databases">
        <title>Pedobacter sp. nov., isolated from soil.</title>
        <authorList>
            <person name="Zhou L.Y."/>
            <person name="Du Z.J."/>
        </authorList>
    </citation>
    <scope>NUCLEOTIDE SEQUENCE [LARGE SCALE GENOMIC DNA]</scope>
    <source>
        <strain evidence="2 3">JDX94</strain>
    </source>
</reference>
<dbReference type="Proteomes" id="UP000253961">
    <property type="component" value="Unassembled WGS sequence"/>
</dbReference>
<protein>
    <submittedName>
        <fullName evidence="2">DUF4838 domain-containing protein</fullName>
    </submittedName>
</protein>
<dbReference type="AlphaFoldDB" id="A0A369Q4A5"/>
<accession>A0A369Q4A5</accession>
<dbReference type="GO" id="GO:0005975">
    <property type="term" value="P:carbohydrate metabolic process"/>
    <property type="evidence" value="ECO:0007669"/>
    <property type="project" value="UniProtKB-ARBA"/>
</dbReference>
<dbReference type="PANTHER" id="PTHR47406">
    <property type="entry name" value="COAGULATION FACTOR 5/8 TYPE, C-TERMINAL"/>
    <property type="match status" value="1"/>
</dbReference>
<organism evidence="2 3">
    <name type="scientific">Pedobacter chinensis</name>
    <dbReference type="NCBI Taxonomy" id="2282421"/>
    <lineage>
        <taxon>Bacteria</taxon>
        <taxon>Pseudomonadati</taxon>
        <taxon>Bacteroidota</taxon>
        <taxon>Sphingobacteriia</taxon>
        <taxon>Sphingobacteriales</taxon>
        <taxon>Sphingobacteriaceae</taxon>
        <taxon>Pedobacter</taxon>
    </lineage>
</organism>
<dbReference type="Pfam" id="PF16126">
    <property type="entry name" value="DUF4838"/>
    <property type="match status" value="1"/>
</dbReference>
<dbReference type="PANTHER" id="PTHR47406:SF2">
    <property type="entry name" value="ALPHA GLUCURONIDASE N-TERMINAL DOMAIN-CONTAINING PROTEIN"/>
    <property type="match status" value="1"/>
</dbReference>
<dbReference type="GO" id="GO:0016787">
    <property type="term" value="F:hydrolase activity"/>
    <property type="evidence" value="ECO:0007669"/>
    <property type="project" value="UniProtKB-KW"/>
</dbReference>
<name>A0A369Q4A5_9SPHI</name>
<dbReference type="InterPro" id="IPR032287">
    <property type="entry name" value="DUF4838"/>
</dbReference>
<dbReference type="EMBL" id="QPKV01000002">
    <property type="protein sequence ID" value="RDC57886.1"/>
    <property type="molecule type" value="Genomic_DNA"/>
</dbReference>
<sequence length="746" mass="86164">MDMLRQKIGLIIIAFAMLTKSYAQMNLVINSKSDYKIILPKHAGISENKAAEILKYYLEKISNAALTIETDVEQASNLEICIGKTNRTSVKEEFLTDGFVIKTIGQKLFIYGNSEKATLYGIYHFLDQYLGCKKYTADFSFIPQQSTIKLPPINDLQNPQFHFRQVYYPDQYNEEYRNWHKLQLLEDEWGLWGHTFDKLVPAKKYFKDHPEYYALVNGERKATQLCLSNQNVYQILVQNLKEEIHNHPEKKYWSVSQNDGFGYCTCSSCAAVDKKYGGPQGSIINFVNNVAANFPDQRISTLAYLYSKHPPVGIKPRKNVSVMLSTIDLDRSKPIETNPKTNGFRNDLAGWSAISKNLMIWDYVVQFTNYLSPFPNQNSLKENIEFFARNKVAGIFIQGSEVTIGEFTALKSYLLAKLSWNPNVNIDIEKQNFMTAYYGKAAPFIEEYEKTMEQELVASKRILDIYGDPSAEWNTWLKPEQIEKYSDILDKAEQAVHNEPLSSHHVLIERLSLEYAVLQQARFYGLEKHGVFVVDGKNWKIRPGFEKKVERFIAALKNNGIKQLTEDGVTFDDYASEWNKIFKDGPLLHLATGKTVKAISEPDTEYLSKGLRTLTDGSRGYNNFQYNYLGWLGKDMEVIIDLGSIQNVRKVITGFLNDQRHWVFLPNKISIYTSTDRKTYQLAGESIQPELSENYDKETCRLAVDFKKITNTRYIKVKAINLQKLPEWRDYPNRKPWIFVDEIEVY</sequence>
<dbReference type="SUPFAM" id="SSF49785">
    <property type="entry name" value="Galactose-binding domain-like"/>
    <property type="match status" value="1"/>
</dbReference>
<evidence type="ECO:0000313" key="2">
    <source>
        <dbReference type="EMBL" id="RDC57886.1"/>
    </source>
</evidence>
<dbReference type="InterPro" id="IPR008979">
    <property type="entry name" value="Galactose-bd-like_sf"/>
</dbReference>
<keyword evidence="3" id="KW-1185">Reference proteome</keyword>
<keyword evidence="1" id="KW-0378">Hydrolase</keyword>
<dbReference type="Gene3D" id="3.30.379.10">
    <property type="entry name" value="Chitobiase/beta-hexosaminidase domain 2-like"/>
    <property type="match status" value="1"/>
</dbReference>
<comment type="caution">
    <text evidence="2">The sequence shown here is derived from an EMBL/GenBank/DDBJ whole genome shotgun (WGS) entry which is preliminary data.</text>
</comment>
<proteinExistence type="predicted"/>
<gene>
    <name evidence="2" type="ORF">DU508_02735</name>
</gene>
<dbReference type="Gene3D" id="2.60.120.260">
    <property type="entry name" value="Galactose-binding domain-like"/>
    <property type="match status" value="1"/>
</dbReference>
<evidence type="ECO:0000313" key="3">
    <source>
        <dbReference type="Proteomes" id="UP000253961"/>
    </source>
</evidence>
<dbReference type="SUPFAM" id="SSF55545">
    <property type="entry name" value="beta-N-acetylhexosaminidase-like domain"/>
    <property type="match status" value="1"/>
</dbReference>
<evidence type="ECO:0000256" key="1">
    <source>
        <dbReference type="ARBA" id="ARBA00022801"/>
    </source>
</evidence>